<dbReference type="InterPro" id="IPR016161">
    <property type="entry name" value="Ald_DH/histidinol_DH"/>
</dbReference>
<dbReference type="InterPro" id="IPR015590">
    <property type="entry name" value="Aldehyde_DH_dom"/>
</dbReference>
<dbReference type="Proteomes" id="UP001499930">
    <property type="component" value="Unassembled WGS sequence"/>
</dbReference>
<evidence type="ECO:0000256" key="1">
    <source>
        <dbReference type="ARBA" id="ARBA00023002"/>
    </source>
</evidence>
<evidence type="ECO:0000256" key="2">
    <source>
        <dbReference type="SAM" id="MobiDB-lite"/>
    </source>
</evidence>
<feature type="compositionally biased region" description="Gly residues" evidence="2">
    <location>
        <begin position="77"/>
        <end position="91"/>
    </location>
</feature>
<dbReference type="InterPro" id="IPR016162">
    <property type="entry name" value="Ald_DH_N"/>
</dbReference>
<evidence type="ECO:0000313" key="5">
    <source>
        <dbReference type="Proteomes" id="UP001499930"/>
    </source>
</evidence>
<comment type="caution">
    <text evidence="4">The sequence shown here is derived from an EMBL/GenBank/DDBJ whole genome shotgun (WGS) entry which is preliminary data.</text>
</comment>
<organism evidence="4 5">
    <name type="scientific">Streptosporangium longisporum</name>
    <dbReference type="NCBI Taxonomy" id="46187"/>
    <lineage>
        <taxon>Bacteria</taxon>
        <taxon>Bacillati</taxon>
        <taxon>Actinomycetota</taxon>
        <taxon>Actinomycetes</taxon>
        <taxon>Streptosporangiales</taxon>
        <taxon>Streptosporangiaceae</taxon>
        <taxon>Streptosporangium</taxon>
    </lineage>
</organism>
<evidence type="ECO:0000313" key="4">
    <source>
        <dbReference type="EMBL" id="GAA2996712.1"/>
    </source>
</evidence>
<proteinExistence type="predicted"/>
<evidence type="ECO:0000259" key="3">
    <source>
        <dbReference type="Pfam" id="PF00171"/>
    </source>
</evidence>
<dbReference type="SUPFAM" id="SSF53720">
    <property type="entry name" value="ALDH-like"/>
    <property type="match status" value="1"/>
</dbReference>
<protein>
    <recommendedName>
        <fullName evidence="3">Aldehyde dehydrogenase domain-containing protein</fullName>
    </recommendedName>
</protein>
<feature type="domain" description="Aldehyde dehydrogenase" evidence="3">
    <location>
        <begin position="128"/>
        <end position="346"/>
    </location>
</feature>
<dbReference type="Pfam" id="PF00171">
    <property type="entry name" value="Aldedh"/>
    <property type="match status" value="1"/>
</dbReference>
<dbReference type="EMBL" id="BAAAWD010000006">
    <property type="protein sequence ID" value="GAA2996712.1"/>
    <property type="molecule type" value="Genomic_DNA"/>
</dbReference>
<keyword evidence="5" id="KW-1185">Reference proteome</keyword>
<feature type="compositionally biased region" description="Basic and acidic residues" evidence="2">
    <location>
        <begin position="52"/>
        <end position="73"/>
    </location>
</feature>
<sequence length="379" mass="38921">MSKADRPGRSRASDASGGQAGGRAGKRSETRAGDQAGTRAGDQADPQAEPQAETRVEAQAEDRVRERPGERPADGTVGAGGTADGQAGDGDGAVRTPDRLAVRKTYKLYIGGAFPRSESGRSYPVASSSGDFLANASRASRKDARDAVSAARKAFGGWSGATAYNRGQILYRVAEMLEGRRAQFAAELADAGTSGAGAVVDAAVDRLVWYAGWSDKIAAVAGSSNPVAGPYFNISTPEPTGVVAVVAPGDPLLGLVSVLAPVIVTGNTCVVIASERAPLPSITLAEVLATSDLPGGVVNVLTGSVAEIAPWLAAHMDVNALDLTGVTDEALAVACEEAAAENLKRVLRPGVTADWYADPGTRRLTAFLETKTVWHPTGV</sequence>
<reference evidence="4 5" key="1">
    <citation type="journal article" date="2019" name="Int. J. Syst. Evol. Microbiol.">
        <title>The Global Catalogue of Microorganisms (GCM) 10K type strain sequencing project: providing services to taxonomists for standard genome sequencing and annotation.</title>
        <authorList>
            <consortium name="The Broad Institute Genomics Platform"/>
            <consortium name="The Broad Institute Genome Sequencing Center for Infectious Disease"/>
            <person name="Wu L."/>
            <person name="Ma J."/>
        </authorList>
    </citation>
    <scope>NUCLEOTIDE SEQUENCE [LARGE SCALE GENOMIC DNA]</scope>
    <source>
        <strain evidence="4 5">JCM 3106</strain>
    </source>
</reference>
<dbReference type="Gene3D" id="3.40.605.10">
    <property type="entry name" value="Aldehyde Dehydrogenase, Chain A, domain 1"/>
    <property type="match status" value="1"/>
</dbReference>
<feature type="region of interest" description="Disordered" evidence="2">
    <location>
        <begin position="1"/>
        <end position="98"/>
    </location>
</feature>
<accession>A0ABN3XVM3</accession>
<feature type="compositionally biased region" description="Basic and acidic residues" evidence="2">
    <location>
        <begin position="1"/>
        <end position="12"/>
    </location>
</feature>
<name>A0ABN3XVM3_9ACTN</name>
<keyword evidence="1" id="KW-0560">Oxidoreductase</keyword>
<dbReference type="PANTHER" id="PTHR11699">
    <property type="entry name" value="ALDEHYDE DEHYDROGENASE-RELATED"/>
    <property type="match status" value="1"/>
</dbReference>
<gene>
    <name evidence="4" type="ORF">GCM10017559_16520</name>
</gene>